<dbReference type="PANTHER" id="PTHR11102">
    <property type="entry name" value="SEL-1-LIKE PROTEIN"/>
    <property type="match status" value="1"/>
</dbReference>
<keyword evidence="3" id="KW-1185">Reference proteome</keyword>
<comment type="caution">
    <text evidence="2">The sequence shown here is derived from an EMBL/GenBank/DDBJ whole genome shotgun (WGS) entry which is preliminary data.</text>
</comment>
<reference evidence="2 3" key="1">
    <citation type="submission" date="2024-04" db="EMBL/GenBank/DDBJ databases">
        <title>Tritrichomonas musculus Genome.</title>
        <authorList>
            <person name="Alves-Ferreira E."/>
            <person name="Grigg M."/>
            <person name="Lorenzi H."/>
            <person name="Galac M."/>
        </authorList>
    </citation>
    <scope>NUCLEOTIDE SEQUENCE [LARGE SCALE GENOMIC DNA]</scope>
    <source>
        <strain evidence="2 3">EAF2021</strain>
    </source>
</reference>
<proteinExistence type="inferred from homology"/>
<evidence type="ECO:0000256" key="1">
    <source>
        <dbReference type="ARBA" id="ARBA00038101"/>
    </source>
</evidence>
<dbReference type="Gene3D" id="1.25.40.10">
    <property type="entry name" value="Tetratricopeptide repeat domain"/>
    <property type="match status" value="1"/>
</dbReference>
<dbReference type="SUPFAM" id="SSF81901">
    <property type="entry name" value="HCP-like"/>
    <property type="match status" value="1"/>
</dbReference>
<evidence type="ECO:0000313" key="3">
    <source>
        <dbReference type="Proteomes" id="UP001470230"/>
    </source>
</evidence>
<dbReference type="PANTHER" id="PTHR11102:SF160">
    <property type="entry name" value="ERAD-ASSOCIATED E3 UBIQUITIN-PROTEIN LIGASE COMPONENT HRD3"/>
    <property type="match status" value="1"/>
</dbReference>
<dbReference type="InterPro" id="IPR011990">
    <property type="entry name" value="TPR-like_helical_dom_sf"/>
</dbReference>
<organism evidence="2 3">
    <name type="scientific">Tritrichomonas musculus</name>
    <dbReference type="NCBI Taxonomy" id="1915356"/>
    <lineage>
        <taxon>Eukaryota</taxon>
        <taxon>Metamonada</taxon>
        <taxon>Parabasalia</taxon>
        <taxon>Tritrichomonadida</taxon>
        <taxon>Tritrichomonadidae</taxon>
        <taxon>Tritrichomonas</taxon>
    </lineage>
</organism>
<sequence length="302" mass="34284">MIANSKGLFFPPPKQILEMPLLCASKNYISNSPNILNHSVFGSNKSPFLSLDRLSFAKKASELQNYQNLLWKREGGCIELISKDFATQSNNKFNLFKLSADSGDIDSMYTVAMLYFKGFGQRNSRSNMKQSFRYFSAAANRNHSPSQYCLALLLFHDFAVKMNLEKARRLIRKSSENGFSEAQYAYGLCLMSGSLFPSDEKKAYELFSSAAKQGNKNAKLLLGYSHAKGIGVKKDERKGLKIMKSVFTRNNFPSWGPGYYNFAKFLDELNIQTKKLEFTKTKNENEAGLLHNHKKKEFAIIE</sequence>
<gene>
    <name evidence="2" type="ORF">M9Y10_025467</name>
</gene>
<accession>A0ABR2H8R5</accession>
<dbReference type="Pfam" id="PF08238">
    <property type="entry name" value="Sel1"/>
    <property type="match status" value="4"/>
</dbReference>
<dbReference type="Proteomes" id="UP001470230">
    <property type="component" value="Unassembled WGS sequence"/>
</dbReference>
<dbReference type="SMART" id="SM00671">
    <property type="entry name" value="SEL1"/>
    <property type="match status" value="4"/>
</dbReference>
<dbReference type="InterPro" id="IPR006597">
    <property type="entry name" value="Sel1-like"/>
</dbReference>
<dbReference type="EMBL" id="JAPFFF010000037">
    <property type="protein sequence ID" value="KAK8842609.1"/>
    <property type="molecule type" value="Genomic_DNA"/>
</dbReference>
<protein>
    <submittedName>
        <fullName evidence="2">Uncharacterized protein</fullName>
    </submittedName>
</protein>
<comment type="similarity">
    <text evidence="1">Belongs to the sel-1 family.</text>
</comment>
<name>A0ABR2H8R5_9EUKA</name>
<dbReference type="InterPro" id="IPR050767">
    <property type="entry name" value="Sel1_AlgK"/>
</dbReference>
<evidence type="ECO:0000313" key="2">
    <source>
        <dbReference type="EMBL" id="KAK8842609.1"/>
    </source>
</evidence>